<evidence type="ECO:0000256" key="4">
    <source>
        <dbReference type="ARBA" id="ARBA00022723"/>
    </source>
</evidence>
<evidence type="ECO:0000313" key="13">
    <source>
        <dbReference type="EMBL" id="MDJ1158294.1"/>
    </source>
</evidence>
<evidence type="ECO:0000256" key="10">
    <source>
        <dbReference type="ARBA" id="ARBA00093448"/>
    </source>
</evidence>
<protein>
    <recommendedName>
        <fullName evidence="11">Murein endopeptidase K</fullName>
    </recommendedName>
</protein>
<evidence type="ECO:0000256" key="8">
    <source>
        <dbReference type="ARBA" id="ARBA00023049"/>
    </source>
</evidence>
<evidence type="ECO:0000256" key="3">
    <source>
        <dbReference type="ARBA" id="ARBA00022670"/>
    </source>
</evidence>
<reference evidence="13 14" key="1">
    <citation type="submission" date="2023-05" db="EMBL/GenBank/DDBJ databases">
        <title>Chelatococcus sp. nov., a moderately thermophilic bacterium isolated from hot spring microbial mat.</title>
        <authorList>
            <person name="Hu C.-J."/>
            <person name="Li W.-J."/>
        </authorList>
    </citation>
    <scope>NUCLEOTIDE SEQUENCE [LARGE SCALE GENOMIC DNA]</scope>
    <source>
        <strain evidence="13 14">SYSU G07232</strain>
    </source>
</reference>
<keyword evidence="3" id="KW-0645">Protease</keyword>
<evidence type="ECO:0000256" key="5">
    <source>
        <dbReference type="ARBA" id="ARBA00022729"/>
    </source>
</evidence>
<comment type="caution">
    <text evidence="13">The sequence shown here is derived from an EMBL/GenBank/DDBJ whole genome shotgun (WGS) entry which is preliminary data.</text>
</comment>
<feature type="region of interest" description="Disordered" evidence="12">
    <location>
        <begin position="247"/>
        <end position="306"/>
    </location>
</feature>
<evidence type="ECO:0000313" key="14">
    <source>
        <dbReference type="Proteomes" id="UP001321492"/>
    </source>
</evidence>
<keyword evidence="7" id="KW-0862">Zinc</keyword>
<gene>
    <name evidence="13" type="ORF">QNA08_08620</name>
</gene>
<comment type="pathway">
    <text evidence="2">Cell wall biogenesis; cell wall polysaccharide biosynthesis.</text>
</comment>
<name>A0ABT7AG04_9HYPH</name>
<dbReference type="Gene3D" id="3.30.1380.10">
    <property type="match status" value="1"/>
</dbReference>
<sequence length="592" mass="61850">MFNALIAAGALVAGTRDLQNAVANGETRTLQIYHTHTKESAAITFRRNGFYDRDALKQLNWILRDWRRDEPTQMDPKLFDIVWEVQREVGSREAIHVVSAYRAPETNAMLRRRSRAVAKHSQHMLGKAMDFYLPDVGMDKVRAIAMRLQRGGVGYYPTSFNPFVHLDAGSVRSWPRMTRDQLARLFPDGKTVHLPADGRPLEGYDVAAAEIIARGGSVAGYASAYADAGEAAQPTRRKSLWAALFGGGDEEDEDQDYSRPARGGRQVAAAAPPNSQPAGSRPDDSAWSFFRNDSARGRPAVPQQPAVVAALPRQETIAAAPPEAPQPKAPAAAEPVAADVPLPAARPAGLATDAPTVLAAAQAPATGPRFVWQQGPTGQGGNGPIDPATATVAALAPLPPRRPDDVAPVAATLADVPLPPARPVALAALGAPPAAVAVPAGEQNALAALAASTSGGDRALGSAVPVVAALAYAPANHPAPPTRPVVLAARAPAPAALPADPEVTGQVHPSERSALKALFAAAVTEATPSPRVRVAAARIRPQSVEVPGVTEAPTRTITASFTKGPAVELATNRFTGPAVKPLATTTFAAAKR</sequence>
<keyword evidence="4" id="KW-0479">Metal-binding</keyword>
<keyword evidence="9" id="KW-0961">Cell wall biogenesis/degradation</keyword>
<dbReference type="CDD" id="cd14844">
    <property type="entry name" value="Zn-DD-carboxypeptidase_like"/>
    <property type="match status" value="1"/>
</dbReference>
<comment type="similarity">
    <text evidence="10">Belongs to the peptidase M15 family.</text>
</comment>
<evidence type="ECO:0000256" key="12">
    <source>
        <dbReference type="SAM" id="MobiDB-lite"/>
    </source>
</evidence>
<dbReference type="PANTHER" id="PTHR37425">
    <property type="match status" value="1"/>
</dbReference>
<dbReference type="InterPro" id="IPR010275">
    <property type="entry name" value="MepK"/>
</dbReference>
<keyword evidence="5" id="KW-0732">Signal</keyword>
<dbReference type="InterPro" id="IPR009045">
    <property type="entry name" value="Zn_M74/Hedgehog-like"/>
</dbReference>
<evidence type="ECO:0000256" key="6">
    <source>
        <dbReference type="ARBA" id="ARBA00022801"/>
    </source>
</evidence>
<keyword evidence="14" id="KW-1185">Reference proteome</keyword>
<keyword evidence="6" id="KW-0378">Hydrolase</keyword>
<dbReference type="Pfam" id="PF05951">
    <property type="entry name" value="Peptidase_M15_2"/>
    <property type="match status" value="1"/>
</dbReference>
<evidence type="ECO:0000256" key="9">
    <source>
        <dbReference type="ARBA" id="ARBA00023316"/>
    </source>
</evidence>
<evidence type="ECO:0000256" key="7">
    <source>
        <dbReference type="ARBA" id="ARBA00022833"/>
    </source>
</evidence>
<dbReference type="PANTHER" id="PTHR37425:SF1">
    <property type="entry name" value="OUTER MEMBRANE PROTEIN"/>
    <property type="match status" value="1"/>
</dbReference>
<organism evidence="13 14">
    <name type="scientific">Chelatococcus albus</name>
    <dbReference type="NCBI Taxonomy" id="3047466"/>
    <lineage>
        <taxon>Bacteria</taxon>
        <taxon>Pseudomonadati</taxon>
        <taxon>Pseudomonadota</taxon>
        <taxon>Alphaproteobacteria</taxon>
        <taxon>Hyphomicrobiales</taxon>
        <taxon>Chelatococcaceae</taxon>
        <taxon>Chelatococcus</taxon>
    </lineage>
</organism>
<evidence type="ECO:0000256" key="11">
    <source>
        <dbReference type="ARBA" id="ARBA00093666"/>
    </source>
</evidence>
<dbReference type="EMBL" id="JASJEV010000004">
    <property type="protein sequence ID" value="MDJ1158294.1"/>
    <property type="molecule type" value="Genomic_DNA"/>
</dbReference>
<accession>A0ABT7AG04</accession>
<keyword evidence="8" id="KW-0482">Metalloprotease</keyword>
<proteinExistence type="inferred from homology"/>
<comment type="cofactor">
    <cofactor evidence="1">
        <name>Zn(2+)</name>
        <dbReference type="ChEBI" id="CHEBI:29105"/>
    </cofactor>
</comment>
<evidence type="ECO:0000256" key="2">
    <source>
        <dbReference type="ARBA" id="ARBA00004776"/>
    </source>
</evidence>
<evidence type="ECO:0000256" key="1">
    <source>
        <dbReference type="ARBA" id="ARBA00001947"/>
    </source>
</evidence>
<dbReference type="Proteomes" id="UP001321492">
    <property type="component" value="Unassembled WGS sequence"/>
</dbReference>
<dbReference type="RefSeq" id="WP_283740284.1">
    <property type="nucleotide sequence ID" value="NZ_JASJEV010000004.1"/>
</dbReference>
<dbReference type="SUPFAM" id="SSF55166">
    <property type="entry name" value="Hedgehog/DD-peptidase"/>
    <property type="match status" value="1"/>
</dbReference>